<protein>
    <submittedName>
        <fullName evidence="1">Uncharacterized protein</fullName>
    </submittedName>
</protein>
<name>B1WRW5_CROS5</name>
<dbReference type="eggNOG" id="ENOG5033DXY">
    <property type="taxonomic scope" value="Bacteria"/>
</dbReference>
<dbReference type="Proteomes" id="UP000001203">
    <property type="component" value="Chromosome circular"/>
</dbReference>
<evidence type="ECO:0000313" key="2">
    <source>
        <dbReference type="Proteomes" id="UP000001203"/>
    </source>
</evidence>
<organism evidence="1 2">
    <name type="scientific">Crocosphaera subtropica (strain ATCC 51142 / BH68)</name>
    <name type="common">Cyanothece sp. (strain ATCC 51142)</name>
    <dbReference type="NCBI Taxonomy" id="43989"/>
    <lineage>
        <taxon>Bacteria</taxon>
        <taxon>Bacillati</taxon>
        <taxon>Cyanobacteriota</taxon>
        <taxon>Cyanophyceae</taxon>
        <taxon>Oscillatoriophycideae</taxon>
        <taxon>Chroococcales</taxon>
        <taxon>Aphanothecaceae</taxon>
        <taxon>Crocosphaera</taxon>
        <taxon>Crocosphaera subtropica</taxon>
    </lineage>
</organism>
<dbReference type="EMBL" id="CP000806">
    <property type="protein sequence ID" value="ACB50159.1"/>
    <property type="molecule type" value="Genomic_DNA"/>
</dbReference>
<keyword evidence="2" id="KW-1185">Reference proteome</keyword>
<sequence length="95" mass="11601">MMTFEEIQKTIEGMLAVQRQLQESQFELREAQERERETLQVMIEEMNRFIERSNRNERRIEQLIGYSITNESEHLDIEPRFRNLEARLSELENQN</sequence>
<dbReference type="KEGG" id="cyt:cce_0808"/>
<dbReference type="HOGENOM" id="CLU_2368153_0_0_3"/>
<evidence type="ECO:0000313" key="1">
    <source>
        <dbReference type="EMBL" id="ACB50159.1"/>
    </source>
</evidence>
<reference evidence="1 2" key="1">
    <citation type="journal article" date="2008" name="Proc. Natl. Acad. Sci. U.S.A.">
        <title>The genome of Cyanothece 51142, a unicellular diazotrophic cyanobacterium important in the marine nitrogen cycle.</title>
        <authorList>
            <person name="Welsh E.A."/>
            <person name="Liberton M."/>
            <person name="Stoeckel J."/>
            <person name="Loh T."/>
            <person name="Elvitigala T."/>
            <person name="Wang C."/>
            <person name="Wollam A."/>
            <person name="Fulton R.S."/>
            <person name="Clifton S.W."/>
            <person name="Jacobs J.M."/>
            <person name="Aurora R."/>
            <person name="Ghosh B.K."/>
            <person name="Sherman L.A."/>
            <person name="Smith R.D."/>
            <person name="Wilson R.K."/>
            <person name="Pakrasi H.B."/>
        </authorList>
    </citation>
    <scope>NUCLEOTIDE SEQUENCE [LARGE SCALE GENOMIC DNA]</scope>
    <source>
        <strain evidence="2">ATCC 51142 / BH68</strain>
    </source>
</reference>
<accession>B1WRW5</accession>
<gene>
    <name evidence="1" type="ordered locus">cce_0808</name>
</gene>
<dbReference type="AlphaFoldDB" id="B1WRW5"/>
<proteinExistence type="predicted"/>